<dbReference type="Proteomes" id="UP001196870">
    <property type="component" value="Unassembled WGS sequence"/>
</dbReference>
<dbReference type="InterPro" id="IPR003660">
    <property type="entry name" value="HAMP_dom"/>
</dbReference>
<name>A0ABS5EYV8_9PROT</name>
<evidence type="ECO:0000259" key="5">
    <source>
        <dbReference type="PROSITE" id="PS50111"/>
    </source>
</evidence>
<dbReference type="Pfam" id="PF12729">
    <property type="entry name" value="4HB_MCP_1"/>
    <property type="match status" value="1"/>
</dbReference>
<evidence type="ECO:0008006" key="9">
    <source>
        <dbReference type="Google" id="ProtNLM"/>
    </source>
</evidence>
<dbReference type="SUPFAM" id="SSF58104">
    <property type="entry name" value="Methyl-accepting chemotaxis protein (MCP) signaling domain"/>
    <property type="match status" value="1"/>
</dbReference>
<reference evidence="8" key="1">
    <citation type="journal article" date="2021" name="Syst. Appl. Microbiol.">
        <title>Roseomonas hellenica sp. nov., isolated from roots of wild-growing Alkanna tinctoria.</title>
        <authorList>
            <person name="Rat A."/>
            <person name="Naranjo H.D."/>
            <person name="Lebbe L."/>
            <person name="Cnockaert M."/>
            <person name="Krigas N."/>
            <person name="Grigoriadou K."/>
            <person name="Maloupa E."/>
            <person name="Willems A."/>
        </authorList>
    </citation>
    <scope>NUCLEOTIDE SEQUENCE [LARGE SCALE GENOMIC DNA]</scope>
    <source>
        <strain evidence="8">LMG 31523</strain>
    </source>
</reference>
<dbReference type="SMART" id="SM00304">
    <property type="entry name" value="HAMP"/>
    <property type="match status" value="1"/>
</dbReference>
<evidence type="ECO:0000313" key="7">
    <source>
        <dbReference type="EMBL" id="MBR0665493.1"/>
    </source>
</evidence>
<feature type="domain" description="HAMP" evidence="6">
    <location>
        <begin position="212"/>
        <end position="265"/>
    </location>
</feature>
<feature type="domain" description="Methyl-accepting transducer" evidence="5">
    <location>
        <begin position="305"/>
        <end position="534"/>
    </location>
</feature>
<evidence type="ECO:0000256" key="4">
    <source>
        <dbReference type="SAM" id="Phobius"/>
    </source>
</evidence>
<accession>A0ABS5EYV8</accession>
<dbReference type="Gene3D" id="6.10.340.10">
    <property type="match status" value="1"/>
</dbReference>
<keyword evidence="1 3" id="KW-0807">Transducer</keyword>
<evidence type="ECO:0000256" key="1">
    <source>
        <dbReference type="ARBA" id="ARBA00023224"/>
    </source>
</evidence>
<dbReference type="EMBL" id="JAAGBB010000015">
    <property type="protein sequence ID" value="MBR0665493.1"/>
    <property type="molecule type" value="Genomic_DNA"/>
</dbReference>
<gene>
    <name evidence="7" type="ORF">GXW71_14115</name>
</gene>
<keyword evidence="4" id="KW-0472">Membrane</keyword>
<dbReference type="SMART" id="SM00283">
    <property type="entry name" value="MA"/>
    <property type="match status" value="1"/>
</dbReference>
<evidence type="ECO:0000256" key="2">
    <source>
        <dbReference type="ARBA" id="ARBA00029447"/>
    </source>
</evidence>
<proteinExistence type="inferred from homology"/>
<dbReference type="InterPro" id="IPR004090">
    <property type="entry name" value="Chemotax_Me-accpt_rcpt"/>
</dbReference>
<keyword evidence="4" id="KW-1133">Transmembrane helix</keyword>
<dbReference type="PRINTS" id="PR00260">
    <property type="entry name" value="CHEMTRNSDUCR"/>
</dbReference>
<dbReference type="InterPro" id="IPR004089">
    <property type="entry name" value="MCPsignal_dom"/>
</dbReference>
<dbReference type="RefSeq" id="WP_211853161.1">
    <property type="nucleotide sequence ID" value="NZ_JAAGBB010000015.1"/>
</dbReference>
<comment type="caution">
    <text evidence="7">The sequence shown here is derived from an EMBL/GenBank/DDBJ whole genome shotgun (WGS) entry which is preliminary data.</text>
</comment>
<keyword evidence="4" id="KW-0812">Transmembrane</keyword>
<dbReference type="InterPro" id="IPR024478">
    <property type="entry name" value="HlyB_4HB_MCP"/>
</dbReference>
<evidence type="ECO:0000313" key="8">
    <source>
        <dbReference type="Proteomes" id="UP001196870"/>
    </source>
</evidence>
<evidence type="ECO:0000256" key="3">
    <source>
        <dbReference type="PROSITE-ProRule" id="PRU00284"/>
    </source>
</evidence>
<dbReference type="PANTHER" id="PTHR32089">
    <property type="entry name" value="METHYL-ACCEPTING CHEMOTAXIS PROTEIN MCPB"/>
    <property type="match status" value="1"/>
</dbReference>
<comment type="similarity">
    <text evidence="2">Belongs to the methyl-accepting chemotaxis (MCP) protein family.</text>
</comment>
<dbReference type="PANTHER" id="PTHR32089:SF112">
    <property type="entry name" value="LYSOZYME-LIKE PROTEIN-RELATED"/>
    <property type="match status" value="1"/>
</dbReference>
<evidence type="ECO:0000259" key="6">
    <source>
        <dbReference type="PROSITE" id="PS50885"/>
    </source>
</evidence>
<sequence length="561" mass="58513">MALRAGWSVKGRLWATFAALLLTLAAVGGISMMETRRIINLADDIGTHALPSVKFLGRFSESIEAHRRLRLTLLAADEQERQRALPRAPQMLARAEAQWVAYQPLILSPEERGLAEAIAAAWAAYRRADDEYGALYGAGRAEQAARFFAATLNPAGIALRNAIGRAQDLSEATAERDLSEIRAAERQSAWLLGAVTLFGLGLGCGAGFWLNRSVTSRVIGMAGVMRQLAKRDYAFALPDATRSDEIGDLARGIEECRTGLQEADRLAAAQAAEQQAKAARAERVNTLVQGFEAETAGVLRAVAAAATELDTTAQEMGSAAERGTDKATSVAAASEQASGNVQTVAAATEELTASIAEVARQVQTSAEVAQRASEHARATDDTVRALAGSAARIGDVVKLIGEIAGQTNLLALNATIEAARAGDAGKGFAVVASEVKQLAAQTAKATTEIGAQIAQMQADTNLAVAAISSIASTIGTLTTTTMQVAAVAEQQAAATQEIGRAVAEAASGTQEVSRHTVGLREDAENTGATAGQLRTASGELARQAETLRGRVDGFLGDIRAA</sequence>
<organism evidence="7 8">
    <name type="scientific">Plastoroseomonas hellenica</name>
    <dbReference type="NCBI Taxonomy" id="2687306"/>
    <lineage>
        <taxon>Bacteria</taxon>
        <taxon>Pseudomonadati</taxon>
        <taxon>Pseudomonadota</taxon>
        <taxon>Alphaproteobacteria</taxon>
        <taxon>Acetobacterales</taxon>
        <taxon>Acetobacteraceae</taxon>
        <taxon>Plastoroseomonas</taxon>
    </lineage>
</organism>
<dbReference type="Gene3D" id="1.10.287.950">
    <property type="entry name" value="Methyl-accepting chemotaxis protein"/>
    <property type="match status" value="1"/>
</dbReference>
<keyword evidence="8" id="KW-1185">Reference proteome</keyword>
<feature type="transmembrane region" description="Helical" evidence="4">
    <location>
        <begin position="189"/>
        <end position="210"/>
    </location>
</feature>
<dbReference type="PROSITE" id="PS50885">
    <property type="entry name" value="HAMP"/>
    <property type="match status" value="1"/>
</dbReference>
<protein>
    <recommendedName>
        <fullName evidence="9">Methyl-accepting chemotaxis protein</fullName>
    </recommendedName>
</protein>
<dbReference type="Pfam" id="PF00672">
    <property type="entry name" value="HAMP"/>
    <property type="match status" value="1"/>
</dbReference>
<dbReference type="PROSITE" id="PS50111">
    <property type="entry name" value="CHEMOTAXIS_TRANSDUC_2"/>
    <property type="match status" value="1"/>
</dbReference>
<dbReference type="Pfam" id="PF00015">
    <property type="entry name" value="MCPsignal"/>
    <property type="match status" value="1"/>
</dbReference>